<dbReference type="Gene3D" id="3.30.465.10">
    <property type="match status" value="1"/>
</dbReference>
<name>Q2RVS7_RHORT</name>
<dbReference type="Gene3D" id="3.30.43.10">
    <property type="entry name" value="Uridine Diphospho-n-acetylenolpyruvylglucosamine Reductase, domain 2"/>
    <property type="match status" value="1"/>
</dbReference>
<dbReference type="GO" id="GO:0071949">
    <property type="term" value="F:FAD binding"/>
    <property type="evidence" value="ECO:0007669"/>
    <property type="project" value="InterPro"/>
</dbReference>
<keyword evidence="2" id="KW-0274">FAD</keyword>
<dbReference type="EnsemblBacteria" id="ABC21768">
    <property type="protein sequence ID" value="ABC21768"/>
    <property type="gene ID" value="Rru_A0967"/>
</dbReference>
<evidence type="ECO:0000256" key="3">
    <source>
        <dbReference type="ARBA" id="ARBA00023002"/>
    </source>
</evidence>
<reference evidence="5 6" key="1">
    <citation type="journal article" date="2011" name="Stand. Genomic Sci.">
        <title>Complete genome sequence of Rhodospirillum rubrum type strain (S1).</title>
        <authorList>
            <person name="Munk A.C."/>
            <person name="Copeland A."/>
            <person name="Lucas S."/>
            <person name="Lapidus A."/>
            <person name="Del Rio T.G."/>
            <person name="Barry K."/>
            <person name="Detter J.C."/>
            <person name="Hammon N."/>
            <person name="Israni S."/>
            <person name="Pitluck S."/>
            <person name="Brettin T."/>
            <person name="Bruce D."/>
            <person name="Han C."/>
            <person name="Tapia R."/>
            <person name="Gilna P."/>
            <person name="Schmutz J."/>
            <person name="Larimer F."/>
            <person name="Land M."/>
            <person name="Kyrpides N.C."/>
            <person name="Mavromatis K."/>
            <person name="Richardson P."/>
            <person name="Rohde M."/>
            <person name="Goker M."/>
            <person name="Klenk H.P."/>
            <person name="Zhang Y."/>
            <person name="Roberts G.P."/>
            <person name="Reslewic S."/>
            <person name="Schwartz D.C."/>
        </authorList>
    </citation>
    <scope>NUCLEOTIDE SEQUENCE [LARGE SCALE GENOMIC DNA]</scope>
    <source>
        <strain evidence="6">ATCC 11170 / ATH 1.1.1 / DSM 467 / LMG 4362 / NCIMB 8255 / S1</strain>
    </source>
</reference>
<dbReference type="PANTHER" id="PTHR42659">
    <property type="entry name" value="XANTHINE DEHYDROGENASE SUBUNIT C-RELATED"/>
    <property type="match status" value="1"/>
</dbReference>
<dbReference type="InterPro" id="IPR051312">
    <property type="entry name" value="Diverse_Substr_Oxidored"/>
</dbReference>
<dbReference type="InterPro" id="IPR016169">
    <property type="entry name" value="FAD-bd_PCMH_sub2"/>
</dbReference>
<keyword evidence="3 5" id="KW-0560">Oxidoreductase</keyword>
<evidence type="ECO:0000313" key="6">
    <source>
        <dbReference type="Proteomes" id="UP000001929"/>
    </source>
</evidence>
<evidence type="ECO:0000313" key="5">
    <source>
        <dbReference type="EMBL" id="ABC21768.1"/>
    </source>
</evidence>
<accession>Q2RVS7</accession>
<dbReference type="RefSeq" id="WP_011388722.1">
    <property type="nucleotide sequence ID" value="NC_007643.1"/>
</dbReference>
<dbReference type="EC" id="1.2.99.2" evidence="5"/>
<dbReference type="Pfam" id="PF00941">
    <property type="entry name" value="FAD_binding_5"/>
    <property type="match status" value="1"/>
</dbReference>
<dbReference type="Proteomes" id="UP000001929">
    <property type="component" value="Chromosome"/>
</dbReference>
<dbReference type="STRING" id="269796.Rru_A0967"/>
<evidence type="ECO:0000256" key="2">
    <source>
        <dbReference type="ARBA" id="ARBA00022827"/>
    </source>
</evidence>
<dbReference type="KEGG" id="rru:Rru_A0967"/>
<dbReference type="PROSITE" id="PS51387">
    <property type="entry name" value="FAD_PCMH"/>
    <property type="match status" value="1"/>
</dbReference>
<dbReference type="InterPro" id="IPR005107">
    <property type="entry name" value="CO_DH_flav_C"/>
</dbReference>
<evidence type="ECO:0000256" key="1">
    <source>
        <dbReference type="ARBA" id="ARBA00022630"/>
    </source>
</evidence>
<dbReference type="EMBL" id="CP000230">
    <property type="protein sequence ID" value="ABC21768.1"/>
    <property type="molecule type" value="Genomic_DNA"/>
</dbReference>
<dbReference type="SMART" id="SM01092">
    <property type="entry name" value="CO_deh_flav_C"/>
    <property type="match status" value="1"/>
</dbReference>
<protein>
    <submittedName>
        <fullName evidence="5">Carbon-monoxide dehydrogenase</fullName>
        <ecNumber evidence="5">1.2.99.2</ecNumber>
    </submittedName>
</protein>
<dbReference type="HOGENOM" id="CLU_058050_3_0_5"/>
<dbReference type="PATRIC" id="fig|269796.9.peg.1022"/>
<sequence length="265" mass="27232">MYVFDYHRPNSLADAHGLLTAREDAKILAGGMTLIPTLKQRLAQPSDLIDLSACPGLSGITLAADSLTIGAMTCHAAVAANPQVIAALPALASLAAGIGDPAVRNRGTLGGSIANDDPAADWPAACLGLGATILTDSREIAAEDFFLGLFETALEPAEIITAVRFPLPLAAAYAKFDQPASRFALVGVFVARTAAGSRVAVTGASQEGVFRAGDLEKALDRDFSAAALEGVRVSPARLNEDIHGDGAYRAHLIGVMAGRAVSACQ</sequence>
<evidence type="ECO:0000259" key="4">
    <source>
        <dbReference type="PROSITE" id="PS51387"/>
    </source>
</evidence>
<dbReference type="GO" id="GO:0016491">
    <property type="term" value="F:oxidoreductase activity"/>
    <property type="evidence" value="ECO:0007669"/>
    <property type="project" value="UniProtKB-KW"/>
</dbReference>
<dbReference type="AlphaFoldDB" id="Q2RVS7"/>
<dbReference type="InterPro" id="IPR036318">
    <property type="entry name" value="FAD-bd_PCMH-like_sf"/>
</dbReference>
<dbReference type="InterPro" id="IPR016166">
    <property type="entry name" value="FAD-bd_PCMH"/>
</dbReference>
<keyword evidence="6" id="KW-1185">Reference proteome</keyword>
<dbReference type="eggNOG" id="COG1319">
    <property type="taxonomic scope" value="Bacteria"/>
</dbReference>
<dbReference type="PhylomeDB" id="Q2RVS7"/>
<gene>
    <name evidence="5" type="ordered locus">Rru_A0967</name>
</gene>
<keyword evidence="1" id="KW-0285">Flavoprotein</keyword>
<dbReference type="InterPro" id="IPR002346">
    <property type="entry name" value="Mopterin_DH_FAD-bd"/>
</dbReference>
<proteinExistence type="predicted"/>
<organism evidence="5 6">
    <name type="scientific">Rhodospirillum rubrum (strain ATCC 11170 / ATH 1.1.1 / DSM 467 / LMG 4362 / NCIMB 8255 / S1)</name>
    <dbReference type="NCBI Taxonomy" id="269796"/>
    <lineage>
        <taxon>Bacteria</taxon>
        <taxon>Pseudomonadati</taxon>
        <taxon>Pseudomonadota</taxon>
        <taxon>Alphaproteobacteria</taxon>
        <taxon>Rhodospirillales</taxon>
        <taxon>Rhodospirillaceae</taxon>
        <taxon>Rhodospirillum</taxon>
    </lineage>
</organism>
<dbReference type="SUPFAM" id="SSF56176">
    <property type="entry name" value="FAD-binding/transporter-associated domain-like"/>
    <property type="match status" value="1"/>
</dbReference>
<dbReference type="PANTHER" id="PTHR42659:SF2">
    <property type="entry name" value="XANTHINE DEHYDROGENASE SUBUNIT C-RELATED"/>
    <property type="match status" value="1"/>
</dbReference>
<dbReference type="SUPFAM" id="SSF55447">
    <property type="entry name" value="CO dehydrogenase flavoprotein C-terminal domain-like"/>
    <property type="match status" value="1"/>
</dbReference>
<dbReference type="InterPro" id="IPR036683">
    <property type="entry name" value="CO_DH_flav_C_dom_sf"/>
</dbReference>
<dbReference type="InterPro" id="IPR016167">
    <property type="entry name" value="FAD-bd_PCMH_sub1"/>
</dbReference>
<dbReference type="Gene3D" id="3.30.390.50">
    <property type="entry name" value="CO dehydrogenase flavoprotein, C-terminal domain"/>
    <property type="match status" value="1"/>
</dbReference>
<feature type="domain" description="FAD-binding PCMH-type" evidence="4">
    <location>
        <begin position="1"/>
        <end position="170"/>
    </location>
</feature>